<dbReference type="EMBL" id="MN740935">
    <property type="protein sequence ID" value="QHU18499.1"/>
    <property type="molecule type" value="Genomic_DNA"/>
</dbReference>
<feature type="domain" description="Major capsid protein C-terminal" evidence="1">
    <location>
        <begin position="239"/>
        <end position="420"/>
    </location>
</feature>
<dbReference type="Pfam" id="PF04451">
    <property type="entry name" value="Capsid_NCLDV"/>
    <property type="match status" value="1"/>
</dbReference>
<evidence type="ECO:0000259" key="1">
    <source>
        <dbReference type="Pfam" id="PF04451"/>
    </source>
</evidence>
<dbReference type="Gene3D" id="2.70.9.20">
    <property type="entry name" value="Major capsid protein Vp54"/>
    <property type="match status" value="1"/>
</dbReference>
<proteinExistence type="predicted"/>
<dbReference type="GO" id="GO:0005198">
    <property type="term" value="F:structural molecule activity"/>
    <property type="evidence" value="ECO:0007669"/>
    <property type="project" value="InterPro"/>
</dbReference>
<organism evidence="3">
    <name type="scientific">viral metagenome</name>
    <dbReference type="NCBI Taxonomy" id="1070528"/>
    <lineage>
        <taxon>unclassified sequences</taxon>
        <taxon>metagenomes</taxon>
        <taxon>organismal metagenomes</taxon>
    </lineage>
</organism>
<dbReference type="InterPro" id="IPR031654">
    <property type="entry name" value="Capsid_N"/>
</dbReference>
<dbReference type="InterPro" id="IPR016112">
    <property type="entry name" value="VP_dsDNA_II"/>
</dbReference>
<dbReference type="SUPFAM" id="SSF49749">
    <property type="entry name" value="Group II dsDNA viruses VP"/>
    <property type="match status" value="2"/>
</dbReference>
<reference evidence="3" key="1">
    <citation type="journal article" date="2020" name="Nature">
        <title>Giant virus diversity and host interactions through global metagenomics.</title>
        <authorList>
            <person name="Schulz F."/>
            <person name="Roux S."/>
            <person name="Paez-Espino D."/>
            <person name="Jungbluth S."/>
            <person name="Walsh D.A."/>
            <person name="Denef V.J."/>
            <person name="McMahon K.D."/>
            <person name="Konstantinidis K.T."/>
            <person name="Eloe-Fadrosh E.A."/>
            <person name="Kyrpides N.C."/>
            <person name="Woyke T."/>
        </authorList>
    </citation>
    <scope>NUCLEOTIDE SEQUENCE</scope>
    <source>
        <strain evidence="3">GVMAG-S-3300013006-138</strain>
    </source>
</reference>
<dbReference type="InterPro" id="IPR007542">
    <property type="entry name" value="MCP_C"/>
</dbReference>
<name>A0A6C0KLJ8_9ZZZZ</name>
<feature type="domain" description="Major capsid protein N-terminal" evidence="2">
    <location>
        <begin position="27"/>
        <end position="236"/>
    </location>
</feature>
<dbReference type="InterPro" id="IPR038519">
    <property type="entry name" value="MCP_C_sf"/>
</dbReference>
<evidence type="ECO:0000259" key="2">
    <source>
        <dbReference type="Pfam" id="PF16903"/>
    </source>
</evidence>
<protein>
    <recommendedName>
        <fullName evidence="4">Major capsid protein N-terminal domain-containing protein</fullName>
    </recommendedName>
</protein>
<evidence type="ECO:0000313" key="3">
    <source>
        <dbReference type="EMBL" id="QHU18499.1"/>
    </source>
</evidence>
<dbReference type="Pfam" id="PF16903">
    <property type="entry name" value="Capsid_N"/>
    <property type="match status" value="1"/>
</dbReference>
<dbReference type="Gene3D" id="2.70.9.10">
    <property type="entry name" value="Adenovirus Type 2 Hexon, domain 4"/>
    <property type="match status" value="1"/>
</dbReference>
<dbReference type="AlphaFoldDB" id="A0A6C0KLJ8"/>
<accession>A0A6C0KLJ8</accession>
<evidence type="ECO:0008006" key="4">
    <source>
        <dbReference type="Google" id="ProtNLM"/>
    </source>
</evidence>
<sequence>MTQGGGLLQLVAQGKQDVFLTGNPQVTWFKMVYRRYTNFSIESQVIPFDSQPDFGRRITVLLPRKGDLLGRLMLEVQLPAIYDSITGLPVSYTNSIGHALIQEVSIEIGEQEIDKQTGEWMELWSNLTVTEDKRQGWNNMIGKTTGASQGNAPSSSAGLYGPQYLYIPLRFWFCKNPGLALPLLALQYHPIRINITLRHLQQMFIVDNPSSNVCDQSVKYASITSMLMYGDFIHLDIDERRRFVANSHEYLIEQVQYTPSISIDPSATTVQLPMEFNHPLRELFWLVQRDKAVNAHQWFNYTNLSIGDVSPNGLQNLINTALLRIEGYDRFDIRNADYFRLVQPFQFHTVIPIDDFIYSYSFALEPESVQPSGSMNASRLDTITLQLEMNTTIQPPRGTANSRIYALNHNILRIVDGFGGLLFRI</sequence>